<dbReference type="PANTHER" id="PTHR35147">
    <property type="entry name" value="CHEMORECEPTOR GLUTAMINE DEAMIDASE CHED-RELATED"/>
    <property type="match status" value="1"/>
</dbReference>
<comment type="function">
    <text evidence="3">Probably deamidates glutamine residues to glutamate on methyl-accepting chemotaxis receptors (MCPs), playing an important role in chemotaxis.</text>
</comment>
<dbReference type="PROSITE" id="PS51257">
    <property type="entry name" value="PROKAR_LIPOPROTEIN"/>
    <property type="match status" value="1"/>
</dbReference>
<dbReference type="EMBL" id="LAYJ01000076">
    <property type="protein sequence ID" value="KKI51476.1"/>
    <property type="molecule type" value="Genomic_DNA"/>
</dbReference>
<comment type="catalytic activity">
    <reaction evidence="3">
        <text>L-glutaminyl-[protein] + H2O = L-glutamyl-[protein] + NH4(+)</text>
        <dbReference type="Rhea" id="RHEA:16441"/>
        <dbReference type="Rhea" id="RHEA-COMP:10207"/>
        <dbReference type="Rhea" id="RHEA-COMP:10208"/>
        <dbReference type="ChEBI" id="CHEBI:15377"/>
        <dbReference type="ChEBI" id="CHEBI:28938"/>
        <dbReference type="ChEBI" id="CHEBI:29973"/>
        <dbReference type="ChEBI" id="CHEBI:30011"/>
        <dbReference type="EC" id="3.5.1.44"/>
    </reaction>
</comment>
<dbReference type="EC" id="3.5.1.44" evidence="3"/>
<evidence type="ECO:0000256" key="1">
    <source>
        <dbReference type="ARBA" id="ARBA00022500"/>
    </source>
</evidence>
<reference evidence="4 5" key="1">
    <citation type="submission" date="2015-04" db="EMBL/GenBank/DDBJ databases">
        <title>Draft genome sequence of bacteremic isolate Catabacter hongkongensis type strain HKU16T.</title>
        <authorList>
            <person name="Lau S.K."/>
            <person name="Teng J.L."/>
            <person name="Huang Y."/>
            <person name="Curreem S.O."/>
            <person name="Tsui S.K."/>
            <person name="Woo P.C."/>
        </authorList>
    </citation>
    <scope>NUCLEOTIDE SEQUENCE [LARGE SCALE GENOMIC DNA]</scope>
    <source>
        <strain evidence="4 5">HKU16</strain>
    </source>
</reference>
<organism evidence="4 5">
    <name type="scientific">Christensenella hongkongensis</name>
    <dbReference type="NCBI Taxonomy" id="270498"/>
    <lineage>
        <taxon>Bacteria</taxon>
        <taxon>Bacillati</taxon>
        <taxon>Bacillota</taxon>
        <taxon>Clostridia</taxon>
        <taxon>Christensenellales</taxon>
        <taxon>Christensenellaceae</taxon>
        <taxon>Christensenella</taxon>
    </lineage>
</organism>
<dbReference type="AlphaFoldDB" id="A0A0M2NKI3"/>
<dbReference type="InterPro" id="IPR011324">
    <property type="entry name" value="Cytotoxic_necrot_fac-like_cat"/>
</dbReference>
<accession>A0A0M2NKI3</accession>
<gene>
    <name evidence="3" type="primary">cheD</name>
    <name evidence="4" type="ORF">CHK_0968</name>
</gene>
<sequence>MKTMVIGMAELGVVKCPQHITTLGLGSCVGVVLFDKINKIGGMVHIVLPESNGRTDAARAKFADTGVDELLKQMLKAGANKQAMVAKVAGGAHMFGGISKSNTLKVGERNAFKSKIAVLKLRIPIAAEDLGGSYGRTIELNTEDGSLMVKTVGKGTRTI</sequence>
<comment type="caution">
    <text evidence="4">The sequence shown here is derived from an EMBL/GenBank/DDBJ whole genome shotgun (WGS) entry which is preliminary data.</text>
</comment>
<comment type="similarity">
    <text evidence="3">Belongs to the CheD family.</text>
</comment>
<name>A0A0M2NKI3_9FIRM</name>
<proteinExistence type="inferred from homology"/>
<evidence type="ECO:0000313" key="5">
    <source>
        <dbReference type="Proteomes" id="UP000034076"/>
    </source>
</evidence>
<keyword evidence="1 3" id="KW-0145">Chemotaxis</keyword>
<evidence type="ECO:0000256" key="2">
    <source>
        <dbReference type="ARBA" id="ARBA00022801"/>
    </source>
</evidence>
<dbReference type="Proteomes" id="UP000034076">
    <property type="component" value="Unassembled WGS sequence"/>
</dbReference>
<dbReference type="GO" id="GO:0050568">
    <property type="term" value="F:protein-glutamine glutaminase activity"/>
    <property type="evidence" value="ECO:0007669"/>
    <property type="project" value="UniProtKB-UniRule"/>
</dbReference>
<dbReference type="STRING" id="270498.CHK_0968"/>
<evidence type="ECO:0000313" key="4">
    <source>
        <dbReference type="EMBL" id="KKI51476.1"/>
    </source>
</evidence>
<keyword evidence="2 3" id="KW-0378">Hydrolase</keyword>
<dbReference type="PANTHER" id="PTHR35147:SF1">
    <property type="entry name" value="CHEMORECEPTOR GLUTAMINE DEAMIDASE CHED-RELATED"/>
    <property type="match status" value="1"/>
</dbReference>
<dbReference type="HAMAP" id="MF_01440">
    <property type="entry name" value="CheD"/>
    <property type="match status" value="1"/>
</dbReference>
<dbReference type="Gene3D" id="3.30.1330.200">
    <property type="match status" value="1"/>
</dbReference>
<dbReference type="RefSeq" id="WP_046442887.1">
    <property type="nucleotide sequence ID" value="NZ_JAXDTA010000163.1"/>
</dbReference>
<dbReference type="GO" id="GO:0006935">
    <property type="term" value="P:chemotaxis"/>
    <property type="evidence" value="ECO:0007669"/>
    <property type="project" value="UniProtKB-UniRule"/>
</dbReference>
<dbReference type="InterPro" id="IPR038592">
    <property type="entry name" value="CheD-like_sf"/>
</dbReference>
<protein>
    <recommendedName>
        <fullName evidence="3">Probable chemoreceptor glutamine deamidase CheD</fullName>
        <ecNumber evidence="3">3.5.1.44</ecNumber>
    </recommendedName>
</protein>
<dbReference type="PATRIC" id="fig|270498.16.peg.1167"/>
<dbReference type="SUPFAM" id="SSF64438">
    <property type="entry name" value="CNF1/YfiH-like putative cysteine hydrolases"/>
    <property type="match status" value="1"/>
</dbReference>
<evidence type="ECO:0000256" key="3">
    <source>
        <dbReference type="HAMAP-Rule" id="MF_01440"/>
    </source>
</evidence>
<keyword evidence="5" id="KW-1185">Reference proteome</keyword>
<dbReference type="OrthoDB" id="9807202at2"/>
<dbReference type="InterPro" id="IPR005659">
    <property type="entry name" value="Chemorcpt_Glu_NH3ase_CheD"/>
</dbReference>
<dbReference type="Pfam" id="PF03975">
    <property type="entry name" value="CheD"/>
    <property type="match status" value="1"/>
</dbReference>
<dbReference type="CDD" id="cd16352">
    <property type="entry name" value="CheD"/>
    <property type="match status" value="1"/>
</dbReference>